<feature type="region of interest" description="Disordered" evidence="1">
    <location>
        <begin position="75"/>
        <end position="168"/>
    </location>
</feature>
<keyword evidence="3" id="KW-1185">Reference proteome</keyword>
<protein>
    <recommendedName>
        <fullName evidence="4">BZIP domain-containing protein</fullName>
    </recommendedName>
</protein>
<dbReference type="EMBL" id="KV919467">
    <property type="protein sequence ID" value="OSX69622.1"/>
    <property type="molecule type" value="Genomic_DNA"/>
</dbReference>
<feature type="region of interest" description="Disordered" evidence="1">
    <location>
        <begin position="230"/>
        <end position="265"/>
    </location>
</feature>
<feature type="compositionally biased region" description="Low complexity" evidence="1">
    <location>
        <begin position="141"/>
        <end position="152"/>
    </location>
</feature>
<dbReference type="AlphaFoldDB" id="A0A1X6NM37"/>
<proteinExistence type="predicted"/>
<feature type="compositionally biased region" description="Pro residues" evidence="1">
    <location>
        <begin position="129"/>
        <end position="140"/>
    </location>
</feature>
<evidence type="ECO:0000256" key="1">
    <source>
        <dbReference type="SAM" id="MobiDB-lite"/>
    </source>
</evidence>
<organism evidence="2 3">
    <name type="scientific">Porphyra umbilicalis</name>
    <name type="common">Purple laver</name>
    <name type="synonym">Red alga</name>
    <dbReference type="NCBI Taxonomy" id="2786"/>
    <lineage>
        <taxon>Eukaryota</taxon>
        <taxon>Rhodophyta</taxon>
        <taxon>Bangiophyceae</taxon>
        <taxon>Bangiales</taxon>
        <taxon>Bangiaceae</taxon>
        <taxon>Porphyra</taxon>
    </lineage>
</organism>
<gene>
    <name evidence="2" type="ORF">BU14_1337s0001</name>
</gene>
<evidence type="ECO:0000313" key="3">
    <source>
        <dbReference type="Proteomes" id="UP000218209"/>
    </source>
</evidence>
<sequence length="338" mass="33771">MEVSAWPLPAADDLFDGAPFDVAPGARAPSETVGGGAGVGPVPELGGAPPSGALFFDIAPEVDLAAAKGPEDTELLFSPVSPGVDDGSDSPSDSSASWATLPPAESGLWSGPRPVSAPVSSVKAEPGFPLSPPPPPPPRHGGPFASALAPGRRAPPPASSSPYSPSVADGTAAAAAAERHAAATAVSAWTARWSANGLLLAEPEDFSAGCRRELRRRLRCVKIGRASPGVGGAGAGGAGASAGIKKEGGGGGRSRGGAAAAATARSAPLTPAQAAMLDRRQARVIRNREVALRARRAAKEKMMALVQENGDMAARAASLVAENAALKREVAALRHQLA</sequence>
<dbReference type="Proteomes" id="UP000218209">
    <property type="component" value="Unassembled WGS sequence"/>
</dbReference>
<dbReference type="GO" id="GO:0003700">
    <property type="term" value="F:DNA-binding transcription factor activity"/>
    <property type="evidence" value="ECO:0007669"/>
    <property type="project" value="InterPro"/>
</dbReference>
<evidence type="ECO:0000313" key="2">
    <source>
        <dbReference type="EMBL" id="OSX69622.1"/>
    </source>
</evidence>
<dbReference type="SUPFAM" id="SSF57959">
    <property type="entry name" value="Leucine zipper domain"/>
    <property type="match status" value="1"/>
</dbReference>
<accession>A0A1X6NM37</accession>
<feature type="compositionally biased region" description="Low complexity" evidence="1">
    <location>
        <begin position="78"/>
        <end position="95"/>
    </location>
</feature>
<dbReference type="CDD" id="cd14686">
    <property type="entry name" value="bZIP"/>
    <property type="match status" value="1"/>
</dbReference>
<feature type="compositionally biased region" description="Gly residues" evidence="1">
    <location>
        <begin position="230"/>
        <end position="240"/>
    </location>
</feature>
<name>A0A1X6NM37_PORUM</name>
<reference evidence="2 3" key="1">
    <citation type="submission" date="2017-03" db="EMBL/GenBank/DDBJ databases">
        <title>WGS assembly of Porphyra umbilicalis.</title>
        <authorList>
            <person name="Brawley S.H."/>
            <person name="Blouin N.A."/>
            <person name="Ficko-Blean E."/>
            <person name="Wheeler G.L."/>
            <person name="Lohr M."/>
            <person name="Goodson H.V."/>
            <person name="Jenkins J.W."/>
            <person name="Blaby-Haas C.E."/>
            <person name="Helliwell K.E."/>
            <person name="Chan C."/>
            <person name="Marriage T."/>
            <person name="Bhattacharya D."/>
            <person name="Klein A.S."/>
            <person name="Badis Y."/>
            <person name="Brodie J."/>
            <person name="Cao Y."/>
            <person name="Collen J."/>
            <person name="Dittami S.M."/>
            <person name="Gachon C.M."/>
            <person name="Green B.R."/>
            <person name="Karpowicz S."/>
            <person name="Kim J.W."/>
            <person name="Kudahl U."/>
            <person name="Lin S."/>
            <person name="Michel G."/>
            <person name="Mittag M."/>
            <person name="Olson B.J."/>
            <person name="Pangilinan J."/>
            <person name="Peng Y."/>
            <person name="Qiu H."/>
            <person name="Shu S."/>
            <person name="Singer J.T."/>
            <person name="Smith A.G."/>
            <person name="Sprecher B.N."/>
            <person name="Wagner V."/>
            <person name="Wang W."/>
            <person name="Wang Z.-Y."/>
            <person name="Yan J."/>
            <person name="Yarish C."/>
            <person name="Zoeuner-Riek S."/>
            <person name="Zhuang Y."/>
            <person name="Zou Y."/>
            <person name="Lindquist E.A."/>
            <person name="Grimwood J."/>
            <person name="Barry K."/>
            <person name="Rokhsar D.S."/>
            <person name="Schmutz J."/>
            <person name="Stiller J.W."/>
            <person name="Grossman A.R."/>
            <person name="Prochnik S.E."/>
        </authorList>
    </citation>
    <scope>NUCLEOTIDE SEQUENCE [LARGE SCALE GENOMIC DNA]</scope>
    <source>
        <strain evidence="2">4086291</strain>
    </source>
</reference>
<evidence type="ECO:0008006" key="4">
    <source>
        <dbReference type="Google" id="ProtNLM"/>
    </source>
</evidence>
<dbReference type="InterPro" id="IPR046347">
    <property type="entry name" value="bZIP_sf"/>
</dbReference>
<feature type="compositionally biased region" description="Low complexity" evidence="1">
    <location>
        <begin position="256"/>
        <end position="265"/>
    </location>
</feature>